<gene>
    <name evidence="1" type="ORF">CDAR_491391</name>
</gene>
<dbReference type="EMBL" id="BPLQ01015723">
    <property type="protein sequence ID" value="GIY90936.1"/>
    <property type="molecule type" value="Genomic_DNA"/>
</dbReference>
<evidence type="ECO:0000313" key="1">
    <source>
        <dbReference type="EMBL" id="GIY90936.1"/>
    </source>
</evidence>
<sequence>MTIILIRSSIYLGNNDSVRLAKVIVMEDQSTRERSAGFCLWNNGSQVIRTRFVPPLAGINVPGVYATSLVSDEPSLCCWEKCRRCEHTHAKRGYLETENCNSSRLLTVVSRSGSVCVWCGLAPFLFGFAVEKKVSL</sequence>
<dbReference type="Proteomes" id="UP001054837">
    <property type="component" value="Unassembled WGS sequence"/>
</dbReference>
<protein>
    <submittedName>
        <fullName evidence="1">Uncharacterized protein</fullName>
    </submittedName>
</protein>
<accession>A0AAV4X6N5</accession>
<organism evidence="1 2">
    <name type="scientific">Caerostris darwini</name>
    <dbReference type="NCBI Taxonomy" id="1538125"/>
    <lineage>
        <taxon>Eukaryota</taxon>
        <taxon>Metazoa</taxon>
        <taxon>Ecdysozoa</taxon>
        <taxon>Arthropoda</taxon>
        <taxon>Chelicerata</taxon>
        <taxon>Arachnida</taxon>
        <taxon>Araneae</taxon>
        <taxon>Araneomorphae</taxon>
        <taxon>Entelegynae</taxon>
        <taxon>Araneoidea</taxon>
        <taxon>Araneidae</taxon>
        <taxon>Caerostris</taxon>
    </lineage>
</organism>
<comment type="caution">
    <text evidence="1">The sequence shown here is derived from an EMBL/GenBank/DDBJ whole genome shotgun (WGS) entry which is preliminary data.</text>
</comment>
<reference evidence="1 2" key="1">
    <citation type="submission" date="2021-06" db="EMBL/GenBank/DDBJ databases">
        <title>Caerostris darwini draft genome.</title>
        <authorList>
            <person name="Kono N."/>
            <person name="Arakawa K."/>
        </authorList>
    </citation>
    <scope>NUCLEOTIDE SEQUENCE [LARGE SCALE GENOMIC DNA]</scope>
</reference>
<proteinExistence type="predicted"/>
<keyword evidence="2" id="KW-1185">Reference proteome</keyword>
<dbReference type="AlphaFoldDB" id="A0AAV4X6N5"/>
<evidence type="ECO:0000313" key="2">
    <source>
        <dbReference type="Proteomes" id="UP001054837"/>
    </source>
</evidence>
<name>A0AAV4X6N5_9ARAC</name>